<dbReference type="GO" id="GO:0003924">
    <property type="term" value="F:GTPase activity"/>
    <property type="evidence" value="ECO:0007669"/>
    <property type="project" value="InterPro"/>
</dbReference>
<dbReference type="PROSITE" id="PS51722">
    <property type="entry name" value="G_TR_2"/>
    <property type="match status" value="1"/>
</dbReference>
<dbReference type="InterPro" id="IPR053905">
    <property type="entry name" value="EF-G-like_DII"/>
</dbReference>
<comment type="caution">
    <text evidence="7">The sequence shown here is derived from an EMBL/GenBank/DDBJ whole genome shotgun (WGS) entry which is preliminary data.</text>
</comment>
<dbReference type="PATRIC" id="fig|1618546.3.peg.485"/>
<evidence type="ECO:0000256" key="2">
    <source>
        <dbReference type="ARBA" id="ARBA00022540"/>
    </source>
</evidence>
<dbReference type="GO" id="GO:0005525">
    <property type="term" value="F:GTP binding"/>
    <property type="evidence" value="ECO:0007669"/>
    <property type="project" value="UniProtKB-KW"/>
</dbReference>
<proteinExistence type="inferred from homology"/>
<protein>
    <submittedName>
        <fullName evidence="7">Translation initiation factor IF-2</fullName>
    </submittedName>
</protein>
<dbReference type="PANTHER" id="PTHR43381">
    <property type="entry name" value="TRANSLATION INITIATION FACTOR IF-2-RELATED"/>
    <property type="match status" value="1"/>
</dbReference>
<keyword evidence="3" id="KW-0547">Nucleotide-binding</keyword>
<dbReference type="InterPro" id="IPR036925">
    <property type="entry name" value="TIF_IF2_dom3_sf"/>
</dbReference>
<dbReference type="Gene3D" id="2.40.30.10">
    <property type="entry name" value="Translation factors"/>
    <property type="match status" value="2"/>
</dbReference>
<keyword evidence="2 7" id="KW-0396">Initiation factor</keyword>
<dbReference type="InterPro" id="IPR005225">
    <property type="entry name" value="Small_GTP-bd"/>
</dbReference>
<accession>A0A0G0K8D9</accession>
<evidence type="ECO:0000256" key="1">
    <source>
        <dbReference type="ARBA" id="ARBA00007733"/>
    </source>
</evidence>
<dbReference type="InterPro" id="IPR023115">
    <property type="entry name" value="TIF_IF2_dom3"/>
</dbReference>
<dbReference type="SUPFAM" id="SSF52156">
    <property type="entry name" value="Initiation factor IF2/eIF5b, domain 3"/>
    <property type="match status" value="1"/>
</dbReference>
<dbReference type="Proteomes" id="UP000034603">
    <property type="component" value="Unassembled WGS sequence"/>
</dbReference>
<dbReference type="Gene3D" id="3.40.50.10050">
    <property type="entry name" value="Translation initiation factor IF- 2, domain 3"/>
    <property type="match status" value="1"/>
</dbReference>
<keyword evidence="5" id="KW-0342">GTP-binding</keyword>
<dbReference type="Pfam" id="PF00009">
    <property type="entry name" value="GTP_EFTU"/>
    <property type="match status" value="1"/>
</dbReference>
<evidence type="ECO:0000313" key="7">
    <source>
        <dbReference type="EMBL" id="KKQ45399.1"/>
    </source>
</evidence>
<dbReference type="InterPro" id="IPR000795">
    <property type="entry name" value="T_Tr_GTP-bd_dom"/>
</dbReference>
<dbReference type="Gene3D" id="3.40.50.300">
    <property type="entry name" value="P-loop containing nucleotide triphosphate hydrolases"/>
    <property type="match status" value="1"/>
</dbReference>
<dbReference type="InterPro" id="IPR015760">
    <property type="entry name" value="TIF_IF2"/>
</dbReference>
<dbReference type="SUPFAM" id="SSF52540">
    <property type="entry name" value="P-loop containing nucleoside triphosphate hydrolases"/>
    <property type="match status" value="1"/>
</dbReference>
<feature type="domain" description="Tr-type G" evidence="6">
    <location>
        <begin position="13"/>
        <end position="181"/>
    </location>
</feature>
<name>A0A0G0K8D9_9BACT</name>
<dbReference type="GO" id="GO:0003743">
    <property type="term" value="F:translation initiation factor activity"/>
    <property type="evidence" value="ECO:0007669"/>
    <property type="project" value="UniProtKB-KW"/>
</dbReference>
<gene>
    <name evidence="7" type="ORF">US62_C0016G0008</name>
</gene>
<comment type="similarity">
    <text evidence="1">Belongs to the TRAFAC class translation factor GTPase superfamily. Classic translation factor GTPase family. IF-2 subfamily.</text>
</comment>
<evidence type="ECO:0000313" key="8">
    <source>
        <dbReference type="Proteomes" id="UP000034603"/>
    </source>
</evidence>
<sequence>MDKAKLQNTAVKSRTPIVTVLGHVDHGKTTLLDKIRNTTVASREAGGITQGIGASTVKTKKGSDITFIDTPGHAAFSNMRSRGAAIADIAILVVSATDGVMPQTKEALEFILAAKTPFIVAATKMDLQSADIELVKTGMEKEGVLLEGKGGDVPVVPVSARSGDGIDALLEMIHLVWDMNEIKANENAVLEAYVFESGKDKRGAYASIVVKNGKLSVGDEIITEDEELKVRGIFDENNKSVKEVMPGYPGQVIGFSKVPGAGTPVWKKSEKGSEVIKKEEREMVAKLVDDEIAVILKAQNDGALEAVVANLPKKVVVVGKSVGEVNDSDVFLAKSMGADIYCFESRVPALSRKLAEMESVKIYTFGIIYELFEALEEKLKKGQVVEIGRAEIVAVFPFNNKKIAGSKVISGKITKGDNLILKRGDNEIGKVKAISLKKNKVDVGQVKQGEEFGVIFVPQLDFTMGDVIISLQ</sequence>
<dbReference type="CDD" id="cd01887">
    <property type="entry name" value="IF2_eIF5B"/>
    <property type="match status" value="1"/>
</dbReference>
<evidence type="ECO:0000256" key="4">
    <source>
        <dbReference type="ARBA" id="ARBA00022917"/>
    </source>
</evidence>
<dbReference type="Pfam" id="PF11987">
    <property type="entry name" value="IF-2"/>
    <property type="match status" value="1"/>
</dbReference>
<dbReference type="InterPro" id="IPR027417">
    <property type="entry name" value="P-loop_NTPase"/>
</dbReference>
<dbReference type="PANTHER" id="PTHR43381:SF4">
    <property type="entry name" value="EUKARYOTIC TRANSLATION INITIATION FACTOR 5B"/>
    <property type="match status" value="1"/>
</dbReference>
<evidence type="ECO:0000256" key="5">
    <source>
        <dbReference type="ARBA" id="ARBA00023134"/>
    </source>
</evidence>
<keyword evidence="4" id="KW-0648">Protein biosynthesis</keyword>
<dbReference type="NCBIfam" id="TIGR00231">
    <property type="entry name" value="small_GTP"/>
    <property type="match status" value="1"/>
</dbReference>
<evidence type="ECO:0000256" key="3">
    <source>
        <dbReference type="ARBA" id="ARBA00022741"/>
    </source>
</evidence>
<dbReference type="AlphaFoldDB" id="A0A0G0K8D9"/>
<dbReference type="Pfam" id="PF22042">
    <property type="entry name" value="EF-G_D2"/>
    <property type="match status" value="1"/>
</dbReference>
<dbReference type="EMBL" id="LBTR01000016">
    <property type="protein sequence ID" value="KKQ45399.1"/>
    <property type="molecule type" value="Genomic_DNA"/>
</dbReference>
<dbReference type="GO" id="GO:0005737">
    <property type="term" value="C:cytoplasm"/>
    <property type="evidence" value="ECO:0007669"/>
    <property type="project" value="TreeGrafter"/>
</dbReference>
<reference evidence="7 8" key="1">
    <citation type="journal article" date="2015" name="Nature">
        <title>rRNA introns, odd ribosomes, and small enigmatic genomes across a large radiation of phyla.</title>
        <authorList>
            <person name="Brown C.T."/>
            <person name="Hug L.A."/>
            <person name="Thomas B.C."/>
            <person name="Sharon I."/>
            <person name="Castelle C.J."/>
            <person name="Singh A."/>
            <person name="Wilkins M.J."/>
            <person name="Williams K.H."/>
            <person name="Banfield J.F."/>
        </authorList>
    </citation>
    <scope>NUCLEOTIDE SEQUENCE [LARGE SCALE GENOMIC DNA]</scope>
</reference>
<organism evidence="7 8">
    <name type="scientific">Candidatus Woesebacteria bacterium GW2011_GWA1_37_8</name>
    <dbReference type="NCBI Taxonomy" id="1618546"/>
    <lineage>
        <taxon>Bacteria</taxon>
        <taxon>Candidatus Woeseibacteriota</taxon>
    </lineage>
</organism>
<dbReference type="SUPFAM" id="SSF50447">
    <property type="entry name" value="Translation proteins"/>
    <property type="match status" value="2"/>
</dbReference>
<evidence type="ECO:0000259" key="6">
    <source>
        <dbReference type="PROSITE" id="PS51722"/>
    </source>
</evidence>
<dbReference type="InterPro" id="IPR009000">
    <property type="entry name" value="Transl_B-barrel_sf"/>
</dbReference>
<dbReference type="FunFam" id="3.40.50.300:FF:000019">
    <property type="entry name" value="Translation initiation factor IF-2"/>
    <property type="match status" value="1"/>
</dbReference>